<dbReference type="GO" id="GO:0035658">
    <property type="term" value="C:Mon1-Ccz1 complex"/>
    <property type="evidence" value="ECO:0007669"/>
    <property type="project" value="TreeGrafter"/>
</dbReference>
<dbReference type="InParanoid" id="A0A2P6NHJ0"/>
<protein>
    <recommendedName>
        <fullName evidence="7">Vacuolar fusion protein MON1 homolog</fullName>
    </recommendedName>
</protein>
<evidence type="ECO:0000313" key="5">
    <source>
        <dbReference type="EMBL" id="PRP83404.1"/>
    </source>
</evidence>
<keyword evidence="6" id="KW-1185">Reference proteome</keyword>
<comment type="caution">
    <text evidence="5">The sequence shown here is derived from an EMBL/GenBank/DDBJ whole genome shotgun (WGS) entry which is preliminary data.</text>
</comment>
<dbReference type="FunCoup" id="A0A2P6NHJ0">
    <property type="interactions" value="173"/>
</dbReference>
<dbReference type="Pfam" id="PF19036">
    <property type="entry name" value="Fuz_longin_1"/>
    <property type="match status" value="1"/>
</dbReference>
<gene>
    <name evidence="5" type="ORF">PROFUN_09432</name>
</gene>
<dbReference type="InterPro" id="IPR043971">
    <property type="entry name" value="FUZ/MON1/HPS1_longin_2"/>
</dbReference>
<dbReference type="PANTHER" id="PTHR13027:SF7">
    <property type="entry name" value="VACUOLAR FUSION PROTEIN MON1 HOMOLOG"/>
    <property type="match status" value="1"/>
</dbReference>
<reference evidence="5 6" key="1">
    <citation type="journal article" date="2018" name="Genome Biol. Evol.">
        <title>Multiple Roots of Fruiting Body Formation in Amoebozoa.</title>
        <authorList>
            <person name="Hillmann F."/>
            <person name="Forbes G."/>
            <person name="Novohradska S."/>
            <person name="Ferling I."/>
            <person name="Riege K."/>
            <person name="Groth M."/>
            <person name="Westermann M."/>
            <person name="Marz M."/>
            <person name="Spaller T."/>
            <person name="Winckler T."/>
            <person name="Schaap P."/>
            <person name="Glockner G."/>
        </authorList>
    </citation>
    <scope>NUCLEOTIDE SEQUENCE [LARGE SCALE GENOMIC DNA]</scope>
    <source>
        <strain evidence="5 6">Jena</strain>
    </source>
</reference>
<organism evidence="5 6">
    <name type="scientific">Planoprotostelium fungivorum</name>
    <dbReference type="NCBI Taxonomy" id="1890364"/>
    <lineage>
        <taxon>Eukaryota</taxon>
        <taxon>Amoebozoa</taxon>
        <taxon>Evosea</taxon>
        <taxon>Variosea</taxon>
        <taxon>Cavosteliida</taxon>
        <taxon>Cavosteliaceae</taxon>
        <taxon>Planoprotostelium</taxon>
    </lineage>
</organism>
<evidence type="ECO:0000259" key="4">
    <source>
        <dbReference type="Pfam" id="PF19038"/>
    </source>
</evidence>
<sequence>MSGLVDLPADDLQDPFGEEVHIKRKSNATFIDSDTDDSNLARDLKDSLVLDENKDLNVSSVIESDTAAEEEDRRKRNSSFVEQPLPPEIEETFGRKYSHEDSSHPNWVKHKKHVFALSLAGKPIYSRYGDEQNLAPFMGALTAMVSFVQVMDDNLRYVVAGAHRFAFLVRGSIILVSVSRTDEPTAQITSQLNYIYSQIISILTAGVNQIFSRKPNFDLRSLLGGADRFIDSLNTLMDHDFSFLLNSIHCLKLPPQTRASIAQVLQQAQHTDLLYSIMIAGHQLINLVRPKKYVLQPADLHLVINFVHASTALRNGNENWTPLCLPKFNDTGFLHAYVCFIAPDVCLLLLSTKQECFFELSSCKGMITQGLNVKGAGSLGPNFSLMDDILKAYENPDYSVSELGVPGLLHFVYRSKGTLQYTCPRFETPYNTSKEQKRLYRMYQRVHRRTHGLKLAHKVYYQVSQLETFLGWVTAGFELFAVFGPLDTKSMCIKGCNDILKWIKNEENSIMIINSPVW</sequence>
<dbReference type="EMBL" id="MDYQ01000083">
    <property type="protein sequence ID" value="PRP83404.1"/>
    <property type="molecule type" value="Genomic_DNA"/>
</dbReference>
<evidence type="ECO:0000313" key="6">
    <source>
        <dbReference type="Proteomes" id="UP000241769"/>
    </source>
</evidence>
<dbReference type="Pfam" id="PF19037">
    <property type="entry name" value="Fuz_longin_2"/>
    <property type="match status" value="1"/>
</dbReference>
<feature type="domain" description="FUZ/MON1/HPS1 first Longin" evidence="2">
    <location>
        <begin position="112"/>
        <end position="233"/>
    </location>
</feature>
<dbReference type="InterPro" id="IPR043970">
    <property type="entry name" value="FUZ/MON1/HPS1_longin_3"/>
</dbReference>
<dbReference type="OrthoDB" id="272411at2759"/>
<feature type="domain" description="FUZ/MON1/HPS1 third Longin" evidence="4">
    <location>
        <begin position="407"/>
        <end position="507"/>
    </location>
</feature>
<proteinExistence type="predicted"/>
<accession>A0A2P6NHJ0</accession>
<evidence type="ECO:0000259" key="3">
    <source>
        <dbReference type="Pfam" id="PF19037"/>
    </source>
</evidence>
<dbReference type="InterPro" id="IPR004353">
    <property type="entry name" value="Mon1"/>
</dbReference>
<dbReference type="Proteomes" id="UP000241769">
    <property type="component" value="Unassembled WGS sequence"/>
</dbReference>
<feature type="domain" description="FUZ/MON1/HPS1 second Longin" evidence="3">
    <location>
        <begin position="272"/>
        <end position="368"/>
    </location>
</feature>
<name>A0A2P6NHJ0_9EUKA</name>
<dbReference type="InterPro" id="IPR043972">
    <property type="entry name" value="FUZ/MON1/HPS1_longin_1"/>
</dbReference>
<feature type="region of interest" description="Disordered" evidence="1">
    <location>
        <begin position="61"/>
        <end position="85"/>
    </location>
</feature>
<evidence type="ECO:0008006" key="7">
    <source>
        <dbReference type="Google" id="ProtNLM"/>
    </source>
</evidence>
<dbReference type="GO" id="GO:0016192">
    <property type="term" value="P:vesicle-mediated transport"/>
    <property type="evidence" value="ECO:0007669"/>
    <property type="project" value="InterPro"/>
</dbReference>
<dbReference type="STRING" id="1890364.A0A2P6NHJ0"/>
<dbReference type="Pfam" id="PF19038">
    <property type="entry name" value="Fuz_longin_3"/>
    <property type="match status" value="1"/>
</dbReference>
<dbReference type="PRINTS" id="PR01546">
    <property type="entry name" value="YEAST73DUF"/>
</dbReference>
<dbReference type="GO" id="GO:0006623">
    <property type="term" value="P:protein targeting to vacuole"/>
    <property type="evidence" value="ECO:0007669"/>
    <property type="project" value="InterPro"/>
</dbReference>
<dbReference type="AlphaFoldDB" id="A0A2P6NHJ0"/>
<evidence type="ECO:0000259" key="2">
    <source>
        <dbReference type="Pfam" id="PF19036"/>
    </source>
</evidence>
<evidence type="ECO:0000256" key="1">
    <source>
        <dbReference type="SAM" id="MobiDB-lite"/>
    </source>
</evidence>
<dbReference type="PANTHER" id="PTHR13027">
    <property type="entry name" value="SAND PROTEIN-RELATED"/>
    <property type="match status" value="1"/>
</dbReference>